<dbReference type="EMBL" id="CAESAB010000051">
    <property type="protein sequence ID" value="CAB4342067.1"/>
    <property type="molecule type" value="Genomic_DNA"/>
</dbReference>
<keyword evidence="1" id="KW-0175">Coiled coil</keyword>
<protein>
    <submittedName>
        <fullName evidence="2">Unannotated protein</fullName>
    </submittedName>
</protein>
<evidence type="ECO:0000313" key="2">
    <source>
        <dbReference type="EMBL" id="CAB4342067.1"/>
    </source>
</evidence>
<name>A0A6J5ZMK4_9ZZZZ</name>
<proteinExistence type="predicted"/>
<gene>
    <name evidence="2" type="ORF">UFOPK3820_01055</name>
</gene>
<accession>A0A6J5ZMK4</accession>
<organism evidence="2">
    <name type="scientific">freshwater metagenome</name>
    <dbReference type="NCBI Taxonomy" id="449393"/>
    <lineage>
        <taxon>unclassified sequences</taxon>
        <taxon>metagenomes</taxon>
        <taxon>ecological metagenomes</taxon>
    </lineage>
</organism>
<dbReference type="AlphaFoldDB" id="A0A6J5ZMK4"/>
<feature type="coiled-coil region" evidence="1">
    <location>
        <begin position="161"/>
        <end position="188"/>
    </location>
</feature>
<sequence length="221" mass="23140">MRKLFAVVLVGALGLGVSPARADGPPAANVSCSLTDTGVRYGVSMVFTGGGISFSSLKYEWEYMVAGKDKDPTLVSSYGPRTLQSVTTGNGLDLSYEALLALAKDDEKTSVLMYASSVFSDGASVLTNRTGSGCYVELPVVFKNRNQRAEAAVAKTVADAVAAADKAAANANAEIKAAQDKVNNETAKQSVRIQSFICVKGKVTKKVKGVSPKCPAGFKKR</sequence>
<reference evidence="2" key="1">
    <citation type="submission" date="2020-05" db="EMBL/GenBank/DDBJ databases">
        <authorList>
            <person name="Chiriac C."/>
            <person name="Salcher M."/>
            <person name="Ghai R."/>
            <person name="Kavagutti S V."/>
        </authorList>
    </citation>
    <scope>NUCLEOTIDE SEQUENCE</scope>
</reference>
<evidence type="ECO:0000256" key="1">
    <source>
        <dbReference type="SAM" id="Coils"/>
    </source>
</evidence>